<dbReference type="EMBL" id="BAABDH010000040">
    <property type="protein sequence ID" value="GAA3939175.1"/>
    <property type="molecule type" value="Genomic_DNA"/>
</dbReference>
<gene>
    <name evidence="1" type="ORF">GCM10022406_24160</name>
</gene>
<proteinExistence type="predicted"/>
<reference evidence="2" key="1">
    <citation type="journal article" date="2019" name="Int. J. Syst. Evol. Microbiol.">
        <title>The Global Catalogue of Microorganisms (GCM) 10K type strain sequencing project: providing services to taxonomists for standard genome sequencing and annotation.</title>
        <authorList>
            <consortium name="The Broad Institute Genomics Platform"/>
            <consortium name="The Broad Institute Genome Sequencing Center for Infectious Disease"/>
            <person name="Wu L."/>
            <person name="Ma J."/>
        </authorList>
    </citation>
    <scope>NUCLEOTIDE SEQUENCE [LARGE SCALE GENOMIC DNA]</scope>
    <source>
        <strain evidence="2">JCM 17214</strain>
    </source>
</reference>
<organism evidence="1 2">
    <name type="scientific">Hymenobacter algoricola</name>
    <dbReference type="NCBI Taxonomy" id="486267"/>
    <lineage>
        <taxon>Bacteria</taxon>
        <taxon>Pseudomonadati</taxon>
        <taxon>Bacteroidota</taxon>
        <taxon>Cytophagia</taxon>
        <taxon>Cytophagales</taxon>
        <taxon>Hymenobacteraceae</taxon>
        <taxon>Hymenobacter</taxon>
    </lineage>
</organism>
<evidence type="ECO:0000313" key="2">
    <source>
        <dbReference type="Proteomes" id="UP001499909"/>
    </source>
</evidence>
<accession>A0ABP7N833</accession>
<keyword evidence="2" id="KW-1185">Reference proteome</keyword>
<comment type="caution">
    <text evidence="1">The sequence shown here is derived from an EMBL/GenBank/DDBJ whole genome shotgun (WGS) entry which is preliminary data.</text>
</comment>
<sequence>MPPSRLALGLLAPALAGLTYWQTRPRRRAGPGQNVGAIVFDPGPDRADFNLCQEQRIFEYYPGLTYRQLHDATSARISFRQARTLYQQGYGRHDPCVEVLDQVYLPDIEAALKE</sequence>
<protein>
    <submittedName>
        <fullName evidence="1">Uncharacterized protein</fullName>
    </submittedName>
</protein>
<evidence type="ECO:0000313" key="1">
    <source>
        <dbReference type="EMBL" id="GAA3939175.1"/>
    </source>
</evidence>
<name>A0ABP7N833_9BACT</name>
<dbReference type="Proteomes" id="UP001499909">
    <property type="component" value="Unassembled WGS sequence"/>
</dbReference>